<feature type="domain" description="NAD-dependent epimerase/dehydratase" evidence="1">
    <location>
        <begin position="113"/>
        <end position="195"/>
    </location>
</feature>
<name>A0ABU9IUZ9_9GAMM</name>
<dbReference type="Gene3D" id="3.40.50.720">
    <property type="entry name" value="NAD(P)-binding Rossmann-like Domain"/>
    <property type="match status" value="2"/>
</dbReference>
<dbReference type="InterPro" id="IPR051207">
    <property type="entry name" value="ComplexI_NDUFA9_subunit"/>
</dbReference>
<evidence type="ECO:0000259" key="1">
    <source>
        <dbReference type="Pfam" id="PF01370"/>
    </source>
</evidence>
<dbReference type="PANTHER" id="PTHR12126:SF11">
    <property type="entry name" value="NADH DEHYDROGENASE [UBIQUINONE] 1 ALPHA SUBCOMPLEX SUBUNIT 9, MITOCHONDRIAL"/>
    <property type="match status" value="1"/>
</dbReference>
<accession>A0ABU9IUZ9</accession>
<dbReference type="PANTHER" id="PTHR12126">
    <property type="entry name" value="NADH-UBIQUINONE OXIDOREDUCTASE 39 KDA SUBUNIT-RELATED"/>
    <property type="match status" value="1"/>
</dbReference>
<feature type="domain" description="NAD-dependent epimerase/dehydratase" evidence="1">
    <location>
        <begin position="4"/>
        <end position="41"/>
    </location>
</feature>
<sequence length="293" mass="30908">MRTALVFGGTGQIGAPLLPRLHGAGWQVIAVSRRPQRPQPGVRWLAGGFERCDDLPARVDAIFSLGPLDRFAAWYAHGGVETARVVAFGSTSVETKVASDDAHERDLVARLQSGETSVFATARQRGAAATLLRPTLVYGAGRDQTLTRIAAIAGRLGAFVLPRGATGLRQPVHVEDLAAAALAVVDVPATHGRAYALPGGETLEYREMVARTLAALTPPARLIEAPAPLFRGALALARLTGRMQGLSDAAIARMRQDLAFDATPAATDFGYAPRVFAPDARALGRKATPPDNP</sequence>
<organism evidence="2 3">
    <name type="scientific">Pseudoxanthomonas putridarboris</name>
    <dbReference type="NCBI Taxonomy" id="752605"/>
    <lineage>
        <taxon>Bacteria</taxon>
        <taxon>Pseudomonadati</taxon>
        <taxon>Pseudomonadota</taxon>
        <taxon>Gammaproteobacteria</taxon>
        <taxon>Lysobacterales</taxon>
        <taxon>Lysobacteraceae</taxon>
        <taxon>Pseudoxanthomonas</taxon>
    </lineage>
</organism>
<dbReference type="InterPro" id="IPR036291">
    <property type="entry name" value="NAD(P)-bd_dom_sf"/>
</dbReference>
<dbReference type="EMBL" id="JBBWWT010000001">
    <property type="protein sequence ID" value="MEL1262792.1"/>
    <property type="molecule type" value="Genomic_DNA"/>
</dbReference>
<evidence type="ECO:0000313" key="2">
    <source>
        <dbReference type="EMBL" id="MEL1262792.1"/>
    </source>
</evidence>
<gene>
    <name evidence="2" type="ORF">AAD027_00180</name>
</gene>
<dbReference type="SUPFAM" id="SSF51735">
    <property type="entry name" value="NAD(P)-binding Rossmann-fold domains"/>
    <property type="match status" value="1"/>
</dbReference>
<dbReference type="Pfam" id="PF01370">
    <property type="entry name" value="Epimerase"/>
    <property type="match status" value="2"/>
</dbReference>
<comment type="caution">
    <text evidence="2">The sequence shown here is derived from an EMBL/GenBank/DDBJ whole genome shotgun (WGS) entry which is preliminary data.</text>
</comment>
<keyword evidence="3" id="KW-1185">Reference proteome</keyword>
<dbReference type="RefSeq" id="WP_341723996.1">
    <property type="nucleotide sequence ID" value="NZ_JBBWWT010000001.1"/>
</dbReference>
<evidence type="ECO:0000313" key="3">
    <source>
        <dbReference type="Proteomes" id="UP001459204"/>
    </source>
</evidence>
<reference evidence="2 3" key="1">
    <citation type="submission" date="2024-04" db="EMBL/GenBank/DDBJ databases">
        <title>Draft genome sequence of Pseudoxanthomonas putridarboris WD12.</title>
        <authorList>
            <person name="Oh J."/>
        </authorList>
    </citation>
    <scope>NUCLEOTIDE SEQUENCE [LARGE SCALE GENOMIC DNA]</scope>
    <source>
        <strain evidence="2 3">WD12</strain>
    </source>
</reference>
<dbReference type="InterPro" id="IPR001509">
    <property type="entry name" value="Epimerase_deHydtase"/>
</dbReference>
<protein>
    <submittedName>
        <fullName evidence="2">NAD-dependent epimerase/dehydratase family protein</fullName>
    </submittedName>
</protein>
<dbReference type="Proteomes" id="UP001459204">
    <property type="component" value="Unassembled WGS sequence"/>
</dbReference>
<proteinExistence type="predicted"/>